<keyword evidence="1" id="KW-0732">Signal</keyword>
<reference evidence="2 3" key="1">
    <citation type="journal article" date="2013" name="Curr. Biol.">
        <title>The Genome of the Foraminiferan Reticulomyxa filosa.</title>
        <authorList>
            <person name="Glockner G."/>
            <person name="Hulsmann N."/>
            <person name="Schleicher M."/>
            <person name="Noegel A.A."/>
            <person name="Eichinger L."/>
            <person name="Gallinger C."/>
            <person name="Pawlowski J."/>
            <person name="Sierra R."/>
            <person name="Euteneuer U."/>
            <person name="Pillet L."/>
            <person name="Moustafa A."/>
            <person name="Platzer M."/>
            <person name="Groth M."/>
            <person name="Szafranski K."/>
            <person name="Schliwa M."/>
        </authorList>
    </citation>
    <scope>NUCLEOTIDE SEQUENCE [LARGE SCALE GENOMIC DNA]</scope>
</reference>
<accession>X6LZH6</accession>
<feature type="chain" id="PRO_5004975077" evidence="1">
    <location>
        <begin position="25"/>
        <end position="156"/>
    </location>
</feature>
<dbReference type="EMBL" id="ASPP01027038">
    <property type="protein sequence ID" value="ETO06552.1"/>
    <property type="molecule type" value="Genomic_DNA"/>
</dbReference>
<sequence length="156" mass="17896">MCGIQTRTPHLWVLSTKLVILIYTIKNEYKFICEYPSDVILKGHCVVKLVDNDNNNSNHNYIGARAVVGGRNNHLLFIIYGPNDISLFDLNTFQFIKHDILPTKDSVLFQCFVSKSENEQGQEMMKTRQDYQLSMMKITTLSISSTTVDCKKNCHT</sequence>
<comment type="caution">
    <text evidence="2">The sequence shown here is derived from an EMBL/GenBank/DDBJ whole genome shotgun (WGS) entry which is preliminary data.</text>
</comment>
<keyword evidence="3" id="KW-1185">Reference proteome</keyword>
<protein>
    <submittedName>
        <fullName evidence="2">Uncharacterized protein</fullName>
    </submittedName>
</protein>
<proteinExistence type="predicted"/>
<gene>
    <name evidence="2" type="ORF">RFI_30840</name>
</gene>
<evidence type="ECO:0000313" key="2">
    <source>
        <dbReference type="EMBL" id="ETO06552.1"/>
    </source>
</evidence>
<dbReference type="AlphaFoldDB" id="X6LZH6"/>
<feature type="signal peptide" evidence="1">
    <location>
        <begin position="1"/>
        <end position="24"/>
    </location>
</feature>
<organism evidence="2 3">
    <name type="scientific">Reticulomyxa filosa</name>
    <dbReference type="NCBI Taxonomy" id="46433"/>
    <lineage>
        <taxon>Eukaryota</taxon>
        <taxon>Sar</taxon>
        <taxon>Rhizaria</taxon>
        <taxon>Retaria</taxon>
        <taxon>Foraminifera</taxon>
        <taxon>Monothalamids</taxon>
        <taxon>Reticulomyxidae</taxon>
        <taxon>Reticulomyxa</taxon>
    </lineage>
</organism>
<evidence type="ECO:0000313" key="3">
    <source>
        <dbReference type="Proteomes" id="UP000023152"/>
    </source>
</evidence>
<name>X6LZH6_RETFI</name>
<evidence type="ECO:0000256" key="1">
    <source>
        <dbReference type="SAM" id="SignalP"/>
    </source>
</evidence>
<dbReference type="Proteomes" id="UP000023152">
    <property type="component" value="Unassembled WGS sequence"/>
</dbReference>